<dbReference type="EMBL" id="OAOP01000002">
    <property type="protein sequence ID" value="SNX67810.1"/>
    <property type="molecule type" value="Genomic_DNA"/>
</dbReference>
<dbReference type="OrthoDB" id="2531708at2"/>
<reference evidence="1 2" key="1">
    <citation type="submission" date="2017-08" db="EMBL/GenBank/DDBJ databases">
        <authorList>
            <person name="de Groot N.N."/>
        </authorList>
    </citation>
    <scope>NUCLEOTIDE SEQUENCE [LARGE SCALE GENOMIC DNA]</scope>
    <source>
        <strain evidence="1 2">JC228</strain>
    </source>
</reference>
<dbReference type="AlphaFoldDB" id="A0A285CJW2"/>
<evidence type="ECO:0000313" key="2">
    <source>
        <dbReference type="Proteomes" id="UP000219546"/>
    </source>
</evidence>
<name>A0A285CJW2_9BACI</name>
<accession>A0A285CJW2</accession>
<protein>
    <submittedName>
        <fullName evidence="1">Uncharacterized protein</fullName>
    </submittedName>
</protein>
<gene>
    <name evidence="1" type="ORF">SAMN05877753_10214</name>
</gene>
<evidence type="ECO:0000313" key="1">
    <source>
        <dbReference type="EMBL" id="SNX67810.1"/>
    </source>
</evidence>
<dbReference type="RefSeq" id="WP_097157233.1">
    <property type="nucleotide sequence ID" value="NZ_JBEPMQ010000013.1"/>
</dbReference>
<dbReference type="Proteomes" id="UP000219546">
    <property type="component" value="Unassembled WGS sequence"/>
</dbReference>
<organism evidence="1 2">
    <name type="scientific">Bacillus oleivorans</name>
    <dbReference type="NCBI Taxonomy" id="1448271"/>
    <lineage>
        <taxon>Bacteria</taxon>
        <taxon>Bacillati</taxon>
        <taxon>Bacillota</taxon>
        <taxon>Bacilli</taxon>
        <taxon>Bacillales</taxon>
        <taxon>Bacillaceae</taxon>
        <taxon>Bacillus</taxon>
    </lineage>
</organism>
<proteinExistence type="predicted"/>
<sequence>MKPTPTVVMEIPYFLGQNTAQSFSEIDIKESRKMLNFLPRSIGSLANRDGTVPITDTAIGEIKVLCNLRKGGINYILATSGNTLYRYQNGVLTAQTMTVTLTSPDIDYAQFKDDNANEVLVITDGGKLKAYDGTQVYEVVPAPDDASPLPPNDLANINTNHPPKGCLVHNTRLVIWDGSDTIWHSKIGFFDYFAQVDYQRFVRENDSIQTCITYGGALLVFLRRHIGVLFGHDVENWTQDFIDTNEGCLNPKTVQIVTFPNGRQEVFYLSDNGVHAVYTIDTVSLDSSARYSTKSMTKDKINWEELGVTKDEWKRATSYFHNGRYWLIYPKGAEWHGLVFDTESESWYPIDNVKANSFYHDEDYFYFAGPDGHIKVFDDTLYSDYDDKAKTVKTPLNKYWYSKLMTPELTGHDHFWDILMVEARQFQKRSSIDVEVNTYRNQFNQPSAIKTAMLIWGETEWGESQWTNPLLTDYINNAKRLKVLVKGQYSQVKLSNNRDEPVEILSLKYEVRRMR</sequence>
<keyword evidence="2" id="KW-1185">Reference proteome</keyword>